<protein>
    <recommendedName>
        <fullName evidence="3">RNA-binding protein</fullName>
    </recommendedName>
</protein>
<evidence type="ECO:0008006" key="3">
    <source>
        <dbReference type="Google" id="ProtNLM"/>
    </source>
</evidence>
<dbReference type="PANTHER" id="PTHR36456">
    <property type="entry name" value="UPF0232 PROTEIN SCO3875"/>
    <property type="match status" value="1"/>
</dbReference>
<sequence length="96" mass="11255">MNPKEEFRLSNKMQEFLQNTRLEKGLNKVRAEHAWTEQMGPGIANYTQEVWWHNGCLNVRLTSAPLRQELLMGKSKIIKLLNEHLGEELIQELKLL</sequence>
<name>A0A2S7T459_9FLAO</name>
<evidence type="ECO:0000313" key="1">
    <source>
        <dbReference type="EMBL" id="PQJ14700.1"/>
    </source>
</evidence>
<dbReference type="InterPro" id="IPR007922">
    <property type="entry name" value="DciA-like"/>
</dbReference>
<reference evidence="2" key="1">
    <citation type="submission" date="2016-11" db="EMBL/GenBank/DDBJ databases">
        <title>Trade-off between light-utilization and light-protection in marine flavobacteria.</title>
        <authorList>
            <person name="Kumagai Y."/>
            <person name="Yoshizawa S."/>
            <person name="Kogure K."/>
        </authorList>
    </citation>
    <scope>NUCLEOTIDE SEQUENCE [LARGE SCALE GENOMIC DNA]</scope>
    <source>
        <strain evidence="2">SG-18</strain>
    </source>
</reference>
<dbReference type="OrthoDB" id="9804942at2"/>
<dbReference type="RefSeq" id="WP_105000335.1">
    <property type="nucleotide sequence ID" value="NZ_MQVX01000001.1"/>
</dbReference>
<evidence type="ECO:0000313" key="2">
    <source>
        <dbReference type="Proteomes" id="UP000239366"/>
    </source>
</evidence>
<dbReference type="Proteomes" id="UP000239366">
    <property type="component" value="Unassembled WGS sequence"/>
</dbReference>
<gene>
    <name evidence="1" type="ORF">BST99_02140</name>
</gene>
<dbReference type="Pfam" id="PF05258">
    <property type="entry name" value="DciA"/>
    <property type="match status" value="1"/>
</dbReference>
<accession>A0A2S7T459</accession>
<dbReference type="EMBL" id="MQVX01000001">
    <property type="protein sequence ID" value="PQJ14700.1"/>
    <property type="molecule type" value="Genomic_DNA"/>
</dbReference>
<comment type="caution">
    <text evidence="1">The sequence shown here is derived from an EMBL/GenBank/DDBJ whole genome shotgun (WGS) entry which is preliminary data.</text>
</comment>
<keyword evidence="2" id="KW-1185">Reference proteome</keyword>
<dbReference type="PANTHER" id="PTHR36456:SF1">
    <property type="entry name" value="UPF0232 PROTEIN SCO3875"/>
    <property type="match status" value="1"/>
</dbReference>
<organism evidence="1 2">
    <name type="scientific">Aureicoccus marinus</name>
    <dbReference type="NCBI Taxonomy" id="754435"/>
    <lineage>
        <taxon>Bacteria</taxon>
        <taxon>Pseudomonadati</taxon>
        <taxon>Bacteroidota</taxon>
        <taxon>Flavobacteriia</taxon>
        <taxon>Flavobacteriales</taxon>
        <taxon>Flavobacteriaceae</taxon>
        <taxon>Aureicoccus</taxon>
    </lineage>
</organism>
<dbReference type="AlphaFoldDB" id="A0A2S7T459"/>
<proteinExistence type="predicted"/>